<evidence type="ECO:0000313" key="2">
    <source>
        <dbReference type="EMBL" id="CDS09507.1"/>
    </source>
</evidence>
<dbReference type="Gene3D" id="1.20.1280.140">
    <property type="match status" value="1"/>
</dbReference>
<keyword evidence="1" id="KW-0732">Signal</keyword>
<accession>A0A077WS81</accession>
<gene>
    <name evidence="2" type="ORF">LRAMOSA10867</name>
</gene>
<feature type="chain" id="PRO_5001726400" evidence="1">
    <location>
        <begin position="19"/>
        <end position="179"/>
    </location>
</feature>
<protein>
    <submittedName>
        <fullName evidence="2">Uncharacterized protein</fullName>
    </submittedName>
</protein>
<dbReference type="Pfam" id="PF12296">
    <property type="entry name" value="HsbA"/>
    <property type="match status" value="1"/>
</dbReference>
<organism evidence="2">
    <name type="scientific">Lichtheimia ramosa</name>
    <dbReference type="NCBI Taxonomy" id="688394"/>
    <lineage>
        <taxon>Eukaryota</taxon>
        <taxon>Fungi</taxon>
        <taxon>Fungi incertae sedis</taxon>
        <taxon>Mucoromycota</taxon>
        <taxon>Mucoromycotina</taxon>
        <taxon>Mucoromycetes</taxon>
        <taxon>Mucorales</taxon>
        <taxon>Lichtheimiaceae</taxon>
        <taxon>Lichtheimia</taxon>
    </lineage>
</organism>
<sequence>MKFTIITALAIALTTVNAISMNQRSPTTCVDDLDAMDRQLDVLSKVTKGWAPITGYLGALQAQQESNKLQQVIESATTSCAHSSPVSEERTERALRKVHGMVPKAESVFDHVAAKKSDFDSVPLVTPLIKRNMRTMHAKMIALKQSVVNSAAESHRHQLQSYLDRIDAAFERAYGVYGR</sequence>
<dbReference type="InterPro" id="IPR021054">
    <property type="entry name" value="Cell_wall_mannoprotein_1"/>
</dbReference>
<name>A0A077WS81_9FUNG</name>
<reference evidence="2" key="1">
    <citation type="journal article" date="2014" name="Genome Announc.">
        <title>De novo whole-genome sequence and genome annotation of Lichtheimia ramosa.</title>
        <authorList>
            <person name="Linde J."/>
            <person name="Schwartze V."/>
            <person name="Binder U."/>
            <person name="Lass-Florl C."/>
            <person name="Voigt K."/>
            <person name="Horn F."/>
        </authorList>
    </citation>
    <scope>NUCLEOTIDE SEQUENCE</scope>
    <source>
        <strain evidence="2">JMRC FSU:6197</strain>
    </source>
</reference>
<dbReference type="EMBL" id="LK023332">
    <property type="protein sequence ID" value="CDS09507.1"/>
    <property type="molecule type" value="Genomic_DNA"/>
</dbReference>
<dbReference type="PANTHER" id="PTHR38123:SF1">
    <property type="entry name" value="HYDROPHOBIC SURFACE BINDING PROTEIN"/>
    <property type="match status" value="1"/>
</dbReference>
<dbReference type="AlphaFoldDB" id="A0A077WS81"/>
<dbReference type="OrthoDB" id="2271749at2759"/>
<proteinExistence type="predicted"/>
<dbReference type="PANTHER" id="PTHR38123">
    <property type="entry name" value="CELL WALL SERINE-THREONINE-RICH GALACTOMANNOPROTEIN MP1 (AFU_ORTHOLOGUE AFUA_4G03240)"/>
    <property type="match status" value="1"/>
</dbReference>
<feature type="signal peptide" evidence="1">
    <location>
        <begin position="1"/>
        <end position="18"/>
    </location>
</feature>
<dbReference type="GO" id="GO:0005576">
    <property type="term" value="C:extracellular region"/>
    <property type="evidence" value="ECO:0007669"/>
    <property type="project" value="TreeGrafter"/>
</dbReference>
<evidence type="ECO:0000256" key="1">
    <source>
        <dbReference type="SAM" id="SignalP"/>
    </source>
</evidence>